<dbReference type="GO" id="GO:0003677">
    <property type="term" value="F:DNA binding"/>
    <property type="evidence" value="ECO:0007669"/>
    <property type="project" value="UniProtKB-KW"/>
</dbReference>
<evidence type="ECO:0000313" key="7">
    <source>
        <dbReference type="Proteomes" id="UP001152523"/>
    </source>
</evidence>
<keyword evidence="2" id="KW-0238">DNA-binding</keyword>
<dbReference type="PANTHER" id="PTHR31719">
    <property type="entry name" value="NAC TRANSCRIPTION FACTOR 56"/>
    <property type="match status" value="1"/>
</dbReference>
<dbReference type="Proteomes" id="UP001152523">
    <property type="component" value="Unassembled WGS sequence"/>
</dbReference>
<keyword evidence="3" id="KW-0804">Transcription</keyword>
<comment type="caution">
    <text evidence="6">The sequence shown here is derived from an EMBL/GenBank/DDBJ whole genome shotgun (WGS) entry which is preliminary data.</text>
</comment>
<name>A0AAV0FQP7_9ASTE</name>
<dbReference type="Pfam" id="PF02365">
    <property type="entry name" value="NAM"/>
    <property type="match status" value="1"/>
</dbReference>
<evidence type="ECO:0000256" key="3">
    <source>
        <dbReference type="ARBA" id="ARBA00023163"/>
    </source>
</evidence>
<keyword evidence="1" id="KW-0805">Transcription regulation</keyword>
<dbReference type="Gene3D" id="2.170.150.80">
    <property type="entry name" value="NAC domain"/>
    <property type="match status" value="1"/>
</dbReference>
<accession>A0AAV0FQP7</accession>
<evidence type="ECO:0000259" key="5">
    <source>
        <dbReference type="PROSITE" id="PS51005"/>
    </source>
</evidence>
<organism evidence="6 7">
    <name type="scientific">Cuscuta epithymum</name>
    <dbReference type="NCBI Taxonomy" id="186058"/>
    <lineage>
        <taxon>Eukaryota</taxon>
        <taxon>Viridiplantae</taxon>
        <taxon>Streptophyta</taxon>
        <taxon>Embryophyta</taxon>
        <taxon>Tracheophyta</taxon>
        <taxon>Spermatophyta</taxon>
        <taxon>Magnoliopsida</taxon>
        <taxon>eudicotyledons</taxon>
        <taxon>Gunneridae</taxon>
        <taxon>Pentapetalae</taxon>
        <taxon>asterids</taxon>
        <taxon>lamiids</taxon>
        <taxon>Solanales</taxon>
        <taxon>Convolvulaceae</taxon>
        <taxon>Cuscuteae</taxon>
        <taxon>Cuscuta</taxon>
        <taxon>Cuscuta subgen. Cuscuta</taxon>
    </lineage>
</organism>
<dbReference type="SUPFAM" id="SSF101941">
    <property type="entry name" value="NAC domain"/>
    <property type="match status" value="1"/>
</dbReference>
<dbReference type="AlphaFoldDB" id="A0AAV0FQP7"/>
<proteinExistence type="predicted"/>
<protein>
    <recommendedName>
        <fullName evidence="5">NAC domain-containing protein</fullName>
    </recommendedName>
</protein>
<reference evidence="6" key="1">
    <citation type="submission" date="2022-07" db="EMBL/GenBank/DDBJ databases">
        <authorList>
            <person name="Macas J."/>
            <person name="Novak P."/>
            <person name="Neumann P."/>
        </authorList>
    </citation>
    <scope>NUCLEOTIDE SEQUENCE</scope>
</reference>
<dbReference type="PROSITE" id="PS51005">
    <property type="entry name" value="NAC"/>
    <property type="match status" value="1"/>
</dbReference>
<evidence type="ECO:0000313" key="6">
    <source>
        <dbReference type="EMBL" id="CAH9137948.1"/>
    </source>
</evidence>
<evidence type="ECO:0000256" key="2">
    <source>
        <dbReference type="ARBA" id="ARBA00023125"/>
    </source>
</evidence>
<dbReference type="InterPro" id="IPR036093">
    <property type="entry name" value="NAC_dom_sf"/>
</dbReference>
<dbReference type="InterPro" id="IPR003441">
    <property type="entry name" value="NAC-dom"/>
</dbReference>
<keyword evidence="7" id="KW-1185">Reference proteome</keyword>
<feature type="domain" description="NAC" evidence="5">
    <location>
        <begin position="23"/>
        <end position="186"/>
    </location>
</feature>
<dbReference type="GO" id="GO:0006355">
    <property type="term" value="P:regulation of DNA-templated transcription"/>
    <property type="evidence" value="ECO:0007669"/>
    <property type="project" value="InterPro"/>
</dbReference>
<gene>
    <name evidence="6" type="ORF">CEPIT_LOCUS36428</name>
</gene>
<keyword evidence="4" id="KW-0539">Nucleus</keyword>
<evidence type="ECO:0000256" key="1">
    <source>
        <dbReference type="ARBA" id="ARBA00023015"/>
    </source>
</evidence>
<dbReference type="EMBL" id="CAMAPF010001002">
    <property type="protein sequence ID" value="CAH9137948.1"/>
    <property type="molecule type" value="Genomic_DNA"/>
</dbReference>
<evidence type="ECO:0000256" key="4">
    <source>
        <dbReference type="ARBA" id="ARBA00023242"/>
    </source>
</evidence>
<sequence>MEPNHQPSLSTPTAAASAASLNLPLGYRFCPTDKELILEYLHKKLLNEELPPNRFVDVELYEHTPEQLSASHAMIGKKEWYFFTSKKRNYLKTNTPNPAVGSGDSGSTNGYWKEIGVDKIIRDRSATTIGIKKILMFYEGEPPNGRKTRWMMDEYRVDDVPKSITAGVNYPDMRFDAWVLCKIYRNRTKL</sequence>
<dbReference type="PANTHER" id="PTHR31719:SF179">
    <property type="entry name" value="OS08G0148400 PROTEIN"/>
    <property type="match status" value="1"/>
</dbReference>